<name>A0A382MF46_9ZZZZ</name>
<evidence type="ECO:0000313" key="2">
    <source>
        <dbReference type="EMBL" id="SVC46357.1"/>
    </source>
</evidence>
<sequence length="334" mass="37319">MNHRYLAAVCSVIAVVVLLPTFAVAQSTNAPQTPWGSPDLQGVWDFRSLTPLERPETLLDKEFLTEEEAANLEQEAADKNERLSNRPAQRTTVTESVDRGEDGAPGFYNNFWLDRGTKTVETRRTSLIVNPADGRIPSLTKAAMERKTAMTRLRQGVSGHEPTPGGWVEDLGSNGLQLRCITGFNSGPPMTPGGYNQNVQLFQTEDHVVLLNEMNHNFRIIPLDGSASVNLPQWTGESRGQWEGETLVVETTHFLRETSFASGQSDSNLRLIERFSRLSPQTLMYEATIDDPTVWSQAWTYEIPMQRNDQPLYEYACHEGNYGLYNILAGARVA</sequence>
<feature type="compositionally biased region" description="Polar residues" evidence="1">
    <location>
        <begin position="86"/>
        <end position="95"/>
    </location>
</feature>
<organism evidence="2">
    <name type="scientific">marine metagenome</name>
    <dbReference type="NCBI Taxonomy" id="408172"/>
    <lineage>
        <taxon>unclassified sequences</taxon>
        <taxon>metagenomes</taxon>
        <taxon>ecological metagenomes</taxon>
    </lineage>
</organism>
<protein>
    <submittedName>
        <fullName evidence="2">Uncharacterized protein</fullName>
    </submittedName>
</protein>
<dbReference type="AlphaFoldDB" id="A0A382MF46"/>
<evidence type="ECO:0000256" key="1">
    <source>
        <dbReference type="SAM" id="MobiDB-lite"/>
    </source>
</evidence>
<feature type="region of interest" description="Disordered" evidence="1">
    <location>
        <begin position="72"/>
        <end position="101"/>
    </location>
</feature>
<accession>A0A382MF46</accession>
<reference evidence="2" key="1">
    <citation type="submission" date="2018-05" db="EMBL/GenBank/DDBJ databases">
        <authorList>
            <person name="Lanie J.A."/>
            <person name="Ng W.-L."/>
            <person name="Kazmierczak K.M."/>
            <person name="Andrzejewski T.M."/>
            <person name="Davidsen T.M."/>
            <person name="Wayne K.J."/>
            <person name="Tettelin H."/>
            <person name="Glass J.I."/>
            <person name="Rusch D."/>
            <person name="Podicherti R."/>
            <person name="Tsui H.-C.T."/>
            <person name="Winkler M.E."/>
        </authorList>
    </citation>
    <scope>NUCLEOTIDE SEQUENCE</scope>
</reference>
<feature type="non-terminal residue" evidence="2">
    <location>
        <position position="334"/>
    </location>
</feature>
<proteinExistence type="predicted"/>
<gene>
    <name evidence="2" type="ORF">METZ01_LOCUS299211</name>
</gene>
<dbReference type="EMBL" id="UINC01092620">
    <property type="protein sequence ID" value="SVC46357.1"/>
    <property type="molecule type" value="Genomic_DNA"/>
</dbReference>